<dbReference type="SUPFAM" id="SSF53850">
    <property type="entry name" value="Periplasmic binding protein-like II"/>
    <property type="match status" value="1"/>
</dbReference>
<dbReference type="Proteomes" id="UP000604481">
    <property type="component" value="Unassembled WGS sequence"/>
</dbReference>
<dbReference type="RefSeq" id="WP_194114425.1">
    <property type="nucleotide sequence ID" value="NZ_JADFUA010000001.1"/>
</dbReference>
<proteinExistence type="predicted"/>
<accession>A0A8J7K0F3</accession>
<dbReference type="EMBL" id="JADFUA010000001">
    <property type="protein sequence ID" value="MBE9607916.1"/>
    <property type="molecule type" value="Genomic_DNA"/>
</dbReference>
<dbReference type="AlphaFoldDB" id="A0A8J7K0F3"/>
<gene>
    <name evidence="1" type="ORF">INR99_00995</name>
</gene>
<organism evidence="1 2">
    <name type="scientific">Chitinilyticum piscinae</name>
    <dbReference type="NCBI Taxonomy" id="2866724"/>
    <lineage>
        <taxon>Bacteria</taxon>
        <taxon>Pseudomonadati</taxon>
        <taxon>Pseudomonadota</taxon>
        <taxon>Betaproteobacteria</taxon>
        <taxon>Neisseriales</taxon>
        <taxon>Chitinibacteraceae</taxon>
        <taxon>Chitinilyticum</taxon>
    </lineage>
</organism>
<sequence length="263" mass="28944">MTLAMLAGGLVHAACSRPIVVPSSPLGFSVQVQDNTVSGVYPEALRTLGRKYGCQFVFPLVPRTRAEYMVLDADEGDLLVSISRNASRDARGDFIKLTDVRPSLIFLKRKPVAARSLQDILSDPRLQGITVRGYSYGDEFNRFMDELKRQNRLSTANDLITLGKMLNADRGDFTIVAATLLVSALAESPETQALTGALVYRPLADLPAVENGAYLSRKLSEADRQTLTRLLNELRTGGVLQTELERYYSRELIEATFARSAGN</sequence>
<protein>
    <submittedName>
        <fullName evidence="1">Transporter substrate-binding domain-containing protein</fullName>
    </submittedName>
</protein>
<keyword evidence="2" id="KW-1185">Reference proteome</keyword>
<evidence type="ECO:0000313" key="1">
    <source>
        <dbReference type="EMBL" id="MBE9607916.1"/>
    </source>
</evidence>
<name>A0A8J7K0F3_9NEIS</name>
<evidence type="ECO:0000313" key="2">
    <source>
        <dbReference type="Proteomes" id="UP000604481"/>
    </source>
</evidence>
<comment type="caution">
    <text evidence="1">The sequence shown here is derived from an EMBL/GenBank/DDBJ whole genome shotgun (WGS) entry which is preliminary data.</text>
</comment>
<dbReference type="Gene3D" id="3.40.190.10">
    <property type="entry name" value="Periplasmic binding protein-like II"/>
    <property type="match status" value="2"/>
</dbReference>
<reference evidence="1 2" key="1">
    <citation type="submission" date="2020-10" db="EMBL/GenBank/DDBJ databases">
        <title>The genome sequence of Chitinilyticum litopenaei 4Y14.</title>
        <authorList>
            <person name="Liu Y."/>
        </authorList>
    </citation>
    <scope>NUCLEOTIDE SEQUENCE [LARGE SCALE GENOMIC DNA]</scope>
    <source>
        <strain evidence="1 2">4Y14</strain>
    </source>
</reference>